<dbReference type="InParanoid" id="A0A0R0F1T9"/>
<dbReference type="AlphaFoldDB" id="A0A0R0F1T9"/>
<dbReference type="EMBL" id="CM000852">
    <property type="protein sequence ID" value="KRG96260.1"/>
    <property type="molecule type" value="Genomic_DNA"/>
</dbReference>
<gene>
    <name evidence="1" type="ORF">GLYMA_19G199600</name>
</gene>
<name>A0A0R0F1T9_SOYBN</name>
<proteinExistence type="predicted"/>
<dbReference type="Gramene" id="KRG96260">
    <property type="protein sequence ID" value="KRG96260"/>
    <property type="gene ID" value="GLYMA_19G199600"/>
</dbReference>
<accession>A0A0R0F1T9</accession>
<dbReference type="EnsemblPlants" id="KRG96260">
    <property type="protein sequence ID" value="KRG96260"/>
    <property type="gene ID" value="GLYMA_19G199600"/>
</dbReference>
<reference evidence="2" key="2">
    <citation type="submission" date="2018-02" db="UniProtKB">
        <authorList>
            <consortium name="EnsemblPlants"/>
        </authorList>
    </citation>
    <scope>IDENTIFICATION</scope>
    <source>
        <strain evidence="2">Williams 82</strain>
    </source>
</reference>
<sequence>MDKEEINVNSIYFIYTCLGFFRENLWELFVLAPVALTTKYSVFTASKSTLDLPRTLVKTRIKGCAQLLSIVNIHMSEVSIAQGCT</sequence>
<evidence type="ECO:0000313" key="2">
    <source>
        <dbReference type="EnsemblPlants" id="KRG96260"/>
    </source>
</evidence>
<evidence type="ECO:0000313" key="3">
    <source>
        <dbReference type="Proteomes" id="UP000008827"/>
    </source>
</evidence>
<reference evidence="1 2" key="1">
    <citation type="journal article" date="2010" name="Nature">
        <title>Genome sequence of the palaeopolyploid soybean.</title>
        <authorList>
            <person name="Schmutz J."/>
            <person name="Cannon S.B."/>
            <person name="Schlueter J."/>
            <person name="Ma J."/>
            <person name="Mitros T."/>
            <person name="Nelson W."/>
            <person name="Hyten D.L."/>
            <person name="Song Q."/>
            <person name="Thelen J.J."/>
            <person name="Cheng J."/>
            <person name="Xu D."/>
            <person name="Hellsten U."/>
            <person name="May G.D."/>
            <person name="Yu Y."/>
            <person name="Sakurai T."/>
            <person name="Umezawa T."/>
            <person name="Bhattacharyya M.K."/>
            <person name="Sandhu D."/>
            <person name="Valliyodan B."/>
            <person name="Lindquist E."/>
            <person name="Peto M."/>
            <person name="Grant D."/>
            <person name="Shu S."/>
            <person name="Goodstein D."/>
            <person name="Barry K."/>
            <person name="Futrell-Griggs M."/>
            <person name="Abernathy B."/>
            <person name="Du J."/>
            <person name="Tian Z."/>
            <person name="Zhu L."/>
            <person name="Gill N."/>
            <person name="Joshi T."/>
            <person name="Libault M."/>
            <person name="Sethuraman A."/>
            <person name="Zhang X.-C."/>
            <person name="Shinozaki K."/>
            <person name="Nguyen H.T."/>
            <person name="Wing R.A."/>
            <person name="Cregan P."/>
            <person name="Specht J."/>
            <person name="Grimwood J."/>
            <person name="Rokhsar D."/>
            <person name="Stacey G."/>
            <person name="Shoemaker R.C."/>
            <person name="Jackson S.A."/>
        </authorList>
    </citation>
    <scope>NUCLEOTIDE SEQUENCE</scope>
    <source>
        <strain evidence="2">cv. Williams 82</strain>
        <tissue evidence="1">Callus</tissue>
    </source>
</reference>
<reference evidence="1" key="3">
    <citation type="submission" date="2018-07" db="EMBL/GenBank/DDBJ databases">
        <title>WGS assembly of Glycine max.</title>
        <authorList>
            <person name="Schmutz J."/>
            <person name="Cannon S."/>
            <person name="Schlueter J."/>
            <person name="Ma J."/>
            <person name="Mitros T."/>
            <person name="Nelson W."/>
            <person name="Hyten D."/>
            <person name="Song Q."/>
            <person name="Thelen J."/>
            <person name="Cheng J."/>
            <person name="Xu D."/>
            <person name="Hellsten U."/>
            <person name="May G."/>
            <person name="Yu Y."/>
            <person name="Sakurai T."/>
            <person name="Umezawa T."/>
            <person name="Bhattacharyya M."/>
            <person name="Sandhu D."/>
            <person name="Valliyodan B."/>
            <person name="Lindquist E."/>
            <person name="Peto M."/>
            <person name="Grant D."/>
            <person name="Shu S."/>
            <person name="Goodstein D."/>
            <person name="Barry K."/>
            <person name="Futrell-Griggs M."/>
            <person name="Abernathy B."/>
            <person name="Du J."/>
            <person name="Tian Z."/>
            <person name="Zhu L."/>
            <person name="Gill N."/>
            <person name="Joshi T."/>
            <person name="Libault M."/>
            <person name="Sethuraman A."/>
            <person name="Zhang X."/>
            <person name="Shinozaki K."/>
            <person name="Nguyen H."/>
            <person name="Wing R."/>
            <person name="Cregan P."/>
            <person name="Specht J."/>
            <person name="Grimwood J."/>
            <person name="Rokhsar D."/>
            <person name="Stacey G."/>
            <person name="Shoemaker R."/>
            <person name="Jackson S."/>
        </authorList>
    </citation>
    <scope>NUCLEOTIDE SEQUENCE</scope>
    <source>
        <tissue evidence="1">Callus</tissue>
    </source>
</reference>
<keyword evidence="3" id="KW-1185">Reference proteome</keyword>
<organism evidence="1">
    <name type="scientific">Glycine max</name>
    <name type="common">Soybean</name>
    <name type="synonym">Glycine hispida</name>
    <dbReference type="NCBI Taxonomy" id="3847"/>
    <lineage>
        <taxon>Eukaryota</taxon>
        <taxon>Viridiplantae</taxon>
        <taxon>Streptophyta</taxon>
        <taxon>Embryophyta</taxon>
        <taxon>Tracheophyta</taxon>
        <taxon>Spermatophyta</taxon>
        <taxon>Magnoliopsida</taxon>
        <taxon>eudicotyledons</taxon>
        <taxon>Gunneridae</taxon>
        <taxon>Pentapetalae</taxon>
        <taxon>rosids</taxon>
        <taxon>fabids</taxon>
        <taxon>Fabales</taxon>
        <taxon>Fabaceae</taxon>
        <taxon>Papilionoideae</taxon>
        <taxon>50 kb inversion clade</taxon>
        <taxon>NPAAA clade</taxon>
        <taxon>indigoferoid/millettioid clade</taxon>
        <taxon>Phaseoleae</taxon>
        <taxon>Glycine</taxon>
        <taxon>Glycine subgen. Soja</taxon>
    </lineage>
</organism>
<evidence type="ECO:0000313" key="1">
    <source>
        <dbReference type="EMBL" id="KRG96260.1"/>
    </source>
</evidence>
<dbReference type="Proteomes" id="UP000008827">
    <property type="component" value="Chromosome 19"/>
</dbReference>
<protein>
    <submittedName>
        <fullName evidence="1 2">Uncharacterized protein</fullName>
    </submittedName>
</protein>